<dbReference type="RefSeq" id="WP_138728833.1">
    <property type="nucleotide sequence ID" value="NZ_SRMP02000045.1"/>
</dbReference>
<dbReference type="EC" id="2.4.-.-" evidence="2"/>
<keyword evidence="2" id="KW-0328">Glycosyltransferase</keyword>
<reference evidence="2 3" key="1">
    <citation type="submission" date="2024-12" db="EMBL/GenBank/DDBJ databases">
        <authorList>
            <person name="Hu S."/>
        </authorList>
    </citation>
    <scope>NUCLEOTIDE SEQUENCE [LARGE SCALE GENOMIC DNA]</scope>
    <source>
        <strain evidence="2 3">P-25</strain>
    </source>
</reference>
<dbReference type="Proteomes" id="UP001517367">
    <property type="component" value="Unassembled WGS sequence"/>
</dbReference>
<dbReference type="GO" id="GO:0016757">
    <property type="term" value="F:glycosyltransferase activity"/>
    <property type="evidence" value="ECO:0007669"/>
    <property type="project" value="UniProtKB-KW"/>
</dbReference>
<keyword evidence="2" id="KW-0808">Transferase</keyword>
<keyword evidence="3" id="KW-1185">Reference proteome</keyword>
<dbReference type="Pfam" id="PF00534">
    <property type="entry name" value="Glycos_transf_1"/>
    <property type="match status" value="1"/>
</dbReference>
<evidence type="ECO:0000313" key="3">
    <source>
        <dbReference type="Proteomes" id="UP001517367"/>
    </source>
</evidence>
<protein>
    <submittedName>
        <fullName evidence="2">Glycosyltransferase</fullName>
        <ecNumber evidence="2">2.4.-.-</ecNumber>
    </submittedName>
</protein>
<sequence length="372" mass="44175">MSSTILITIYDNPDKFPPTLNAIYILSKKYRKVIIVWRGNPNIKLNLPDNCIHYCVSSGNLIDSSYFIKIYVLIKFLLSVIKHFRNYRPKWLVSYDCYSFTAALFVKLINKHMKIWYHNHDITDTNYVTKYSLTYWCWLLEKKYINKVTSFTVPDESRLKYFYLNEYVNTKVIPNYPLKSFNDFFNYQTPSTFKILYQGRVANGHGIIELIKFIHSNPQMAIQFDIIGSYDDDFKESLISLIKNLKLQHKVILHERIPNYKDLKNFTKNFHIGLGIMEPLNLQFQTCAKASNKIYEYIAFGMPVILFDNAHFKSALSQYQWAHFTDMSEQSFKSTLTEIMDNFEFYSKYAYNDFRNKLNFETVFADQEKFLS</sequence>
<comment type="caution">
    <text evidence="2">The sequence shown here is derived from an EMBL/GenBank/DDBJ whole genome shotgun (WGS) entry which is preliminary data.</text>
</comment>
<dbReference type="SUPFAM" id="SSF53756">
    <property type="entry name" value="UDP-Glycosyltransferase/glycogen phosphorylase"/>
    <property type="match status" value="1"/>
</dbReference>
<dbReference type="InterPro" id="IPR001296">
    <property type="entry name" value="Glyco_trans_1"/>
</dbReference>
<proteinExistence type="predicted"/>
<dbReference type="Gene3D" id="3.40.50.2000">
    <property type="entry name" value="Glycogen Phosphorylase B"/>
    <property type="match status" value="1"/>
</dbReference>
<organism evidence="2 3">
    <name type="scientific">Pedobacter helvus</name>
    <dbReference type="NCBI Taxonomy" id="2563444"/>
    <lineage>
        <taxon>Bacteria</taxon>
        <taxon>Pseudomonadati</taxon>
        <taxon>Bacteroidota</taxon>
        <taxon>Sphingobacteriia</taxon>
        <taxon>Sphingobacteriales</taxon>
        <taxon>Sphingobacteriaceae</taxon>
        <taxon>Pedobacter</taxon>
    </lineage>
</organism>
<name>A0ABW9JL20_9SPHI</name>
<feature type="domain" description="Glycosyl transferase family 1" evidence="1">
    <location>
        <begin position="192"/>
        <end position="352"/>
    </location>
</feature>
<evidence type="ECO:0000313" key="2">
    <source>
        <dbReference type="EMBL" id="MFN0293145.1"/>
    </source>
</evidence>
<evidence type="ECO:0000259" key="1">
    <source>
        <dbReference type="Pfam" id="PF00534"/>
    </source>
</evidence>
<dbReference type="EMBL" id="SRMP02000045">
    <property type="protein sequence ID" value="MFN0293145.1"/>
    <property type="molecule type" value="Genomic_DNA"/>
</dbReference>
<gene>
    <name evidence="2" type="ORF">E5L68_017265</name>
</gene>
<accession>A0ABW9JL20</accession>